<dbReference type="InterPro" id="IPR032466">
    <property type="entry name" value="Metal_Hydrolase"/>
</dbReference>
<feature type="binding site" evidence="12">
    <location>
        <position position="205"/>
    </location>
    <ligand>
        <name>Zn(2+)</name>
        <dbReference type="ChEBI" id="CHEBI:29105"/>
    </ligand>
</feature>
<gene>
    <name evidence="14" type="ORF">AF333_24255</name>
    <name evidence="15" type="ORF">SAMN04487909_101329</name>
</gene>
<comment type="cofactor">
    <cofactor evidence="12">
        <name>a divalent metal cation</name>
        <dbReference type="ChEBI" id="CHEBI:60240"/>
    </cofactor>
    <text evidence="12">Binds 1 divalent metal cation per subunit.</text>
</comment>
<evidence type="ECO:0000256" key="10">
    <source>
        <dbReference type="PIRSR" id="PIRSR038994-1"/>
    </source>
</evidence>
<dbReference type="PATRIC" id="fig|47500.9.peg.6705"/>
<dbReference type="Gene3D" id="3.20.20.140">
    <property type="entry name" value="Metal-dependent hydrolases"/>
    <property type="match status" value="1"/>
</dbReference>
<reference evidence="15 17" key="2">
    <citation type="submission" date="2016-10" db="EMBL/GenBank/DDBJ databases">
        <authorList>
            <person name="de Groot N.N."/>
        </authorList>
    </citation>
    <scope>NUCLEOTIDE SEQUENCE [LARGE SCALE GENOMIC DNA]</scope>
    <source>
        <strain evidence="15 17">DSM 2895</strain>
    </source>
</reference>
<dbReference type="STRING" id="47500.AF333_24255"/>
<dbReference type="FunFam" id="3.20.20.140:FF:000004">
    <property type="entry name" value="N-acetylglucosamine-6-phosphate deacetylase"/>
    <property type="match status" value="1"/>
</dbReference>
<evidence type="ECO:0000256" key="9">
    <source>
        <dbReference type="PIRNR" id="PIRNR038994"/>
    </source>
</evidence>
<evidence type="ECO:0000256" key="11">
    <source>
        <dbReference type="PIRSR" id="PIRSR038994-2"/>
    </source>
</evidence>
<feature type="binding site" evidence="12">
    <location>
        <position position="139"/>
    </location>
    <ligand>
        <name>Zn(2+)</name>
        <dbReference type="ChEBI" id="CHEBI:29105"/>
    </ligand>
</feature>
<evidence type="ECO:0000256" key="5">
    <source>
        <dbReference type="ARBA" id="ARBA00022801"/>
    </source>
</evidence>
<name>A0A0M0H8N1_ANEMI</name>
<comment type="catalytic activity">
    <reaction evidence="7">
        <text>N-acetyl-D-glucosamine 6-phosphate + H2O = D-glucosamine 6-phosphate + acetate</text>
        <dbReference type="Rhea" id="RHEA:22936"/>
        <dbReference type="ChEBI" id="CHEBI:15377"/>
        <dbReference type="ChEBI" id="CHEBI:30089"/>
        <dbReference type="ChEBI" id="CHEBI:57513"/>
        <dbReference type="ChEBI" id="CHEBI:58725"/>
        <dbReference type="EC" id="3.5.1.25"/>
    </reaction>
</comment>
<dbReference type="GeneID" id="42308238"/>
<dbReference type="Gene3D" id="2.30.40.10">
    <property type="entry name" value="Urease, subunit C, domain 1"/>
    <property type="match status" value="1"/>
</dbReference>
<reference evidence="14 16" key="1">
    <citation type="submission" date="2015-07" db="EMBL/GenBank/DDBJ databases">
        <title>Fjat-14205 dsm 2895.</title>
        <authorList>
            <person name="Liu B."/>
            <person name="Wang J."/>
            <person name="Zhu Y."/>
            <person name="Liu G."/>
            <person name="Chen Q."/>
            <person name="Chen Z."/>
            <person name="Lan J."/>
            <person name="Che J."/>
            <person name="Ge C."/>
            <person name="Shi H."/>
            <person name="Pan Z."/>
            <person name="Liu X."/>
        </authorList>
    </citation>
    <scope>NUCLEOTIDE SEQUENCE [LARGE SCALE GENOMIC DNA]</scope>
    <source>
        <strain evidence="14 16">DSM 2895</strain>
    </source>
</reference>
<dbReference type="RefSeq" id="WP_043068015.1">
    <property type="nucleotide sequence ID" value="NZ_BJOA01000001.1"/>
</dbReference>
<comment type="pathway">
    <text evidence="8">Amino-sugar metabolism; N-acetylneuraminate degradation; D-fructose 6-phosphate from N-acetylneuraminate: step 4/5.</text>
</comment>
<organism evidence="14 16">
    <name type="scientific">Aneurinibacillus migulanus</name>
    <name type="common">Bacillus migulanus</name>
    <dbReference type="NCBI Taxonomy" id="47500"/>
    <lineage>
        <taxon>Bacteria</taxon>
        <taxon>Bacillati</taxon>
        <taxon>Bacillota</taxon>
        <taxon>Bacilli</taxon>
        <taxon>Bacillales</taxon>
        <taxon>Paenibacillaceae</taxon>
        <taxon>Aneurinibacillus group</taxon>
        <taxon>Aneurinibacillus</taxon>
    </lineage>
</organism>
<dbReference type="PANTHER" id="PTHR11113:SF14">
    <property type="entry name" value="N-ACETYLGLUCOSAMINE-6-PHOSPHATE DEACETYLASE"/>
    <property type="match status" value="1"/>
</dbReference>
<evidence type="ECO:0000256" key="6">
    <source>
        <dbReference type="ARBA" id="ARBA00023277"/>
    </source>
</evidence>
<feature type="binding site" evidence="11">
    <location>
        <position position="150"/>
    </location>
    <ligand>
        <name>substrate</name>
    </ligand>
</feature>
<feature type="active site" description="Proton donor/acceptor" evidence="10">
    <location>
        <position position="284"/>
    </location>
</feature>
<dbReference type="GO" id="GO:0008448">
    <property type="term" value="F:N-acetylglucosamine-6-phosphate deacetylase activity"/>
    <property type="evidence" value="ECO:0007669"/>
    <property type="project" value="UniProtKB-EC"/>
</dbReference>
<keyword evidence="5 9" id="KW-0378">Hydrolase</keyword>
<evidence type="ECO:0000256" key="4">
    <source>
        <dbReference type="ARBA" id="ARBA00022723"/>
    </source>
</evidence>
<sequence length="394" mass="42053">MAPASMLITGIRVYAEKGIINEGYVAIRNGKIHEVGQMAGCTDTDGYDRLFPFSNSYKLLPGMIDLHIHGAGGADTMDATHEAIQTIAARLPQEGTTSFLATTMTQEVKHIERALVNVADYRKQANGPGEAEILGVHLEGPFLSPKRAGAQPADKMLNPDIALFERWQRSAAGLIRLVTVAPELPGGMEFVSHLAQCGVVASVGHSDATYAEVAEGVRCGLKHVTHLFNGMRGLHHREPGVAGAALLHPELLAELIVDGIHVHPEMIKLVYQQKGRNGLTLITDAMRAKCLGEGTYELGGQEVTVQDGRALLSDGTLAGSIVKMKDAAANAMHFTGCTLEDIVYMTAVNPAKQLGLFASKGSIALGKDADLVVLDKNHEVVLTLCRGEIAFHAC</sequence>
<protein>
    <recommendedName>
        <fullName evidence="3">N-acetylglucosamine-6-phosphate deacetylase</fullName>
        <ecNumber evidence="2">3.5.1.25</ecNumber>
    </recommendedName>
</protein>
<keyword evidence="16" id="KW-1185">Reference proteome</keyword>
<dbReference type="EC" id="3.5.1.25" evidence="2"/>
<dbReference type="SUPFAM" id="SSF51338">
    <property type="entry name" value="Composite domain of metallo-dependent hydrolases"/>
    <property type="match status" value="1"/>
</dbReference>
<dbReference type="GO" id="GO:0006046">
    <property type="term" value="P:N-acetylglucosamine catabolic process"/>
    <property type="evidence" value="ECO:0007669"/>
    <property type="project" value="TreeGrafter"/>
</dbReference>
<dbReference type="EMBL" id="LGUG01000004">
    <property type="protein sequence ID" value="KON98086.1"/>
    <property type="molecule type" value="Genomic_DNA"/>
</dbReference>
<accession>A0A0M0H8N1</accession>
<feature type="binding site" evidence="11">
    <location>
        <begin position="229"/>
        <end position="230"/>
    </location>
    <ligand>
        <name>substrate</name>
    </ligand>
</feature>
<evidence type="ECO:0000256" key="7">
    <source>
        <dbReference type="ARBA" id="ARBA00047647"/>
    </source>
</evidence>
<proteinExistence type="inferred from homology"/>
<dbReference type="Pfam" id="PF01979">
    <property type="entry name" value="Amidohydro_1"/>
    <property type="match status" value="1"/>
</dbReference>
<evidence type="ECO:0000313" key="16">
    <source>
        <dbReference type="Proteomes" id="UP000037269"/>
    </source>
</evidence>
<dbReference type="NCBIfam" id="TIGR00221">
    <property type="entry name" value="nagA"/>
    <property type="match status" value="1"/>
</dbReference>
<feature type="binding site" evidence="11">
    <location>
        <begin position="317"/>
        <end position="319"/>
    </location>
    <ligand>
        <name>substrate</name>
    </ligand>
</feature>
<feature type="binding site" evidence="12">
    <location>
        <position position="226"/>
    </location>
    <ligand>
        <name>Zn(2+)</name>
        <dbReference type="ChEBI" id="CHEBI:29105"/>
    </ligand>
</feature>
<evidence type="ECO:0000259" key="13">
    <source>
        <dbReference type="Pfam" id="PF01979"/>
    </source>
</evidence>
<keyword evidence="4 12" id="KW-0479">Metal-binding</keyword>
<evidence type="ECO:0000256" key="1">
    <source>
        <dbReference type="ARBA" id="ARBA00010716"/>
    </source>
</evidence>
<feature type="binding site" evidence="11">
    <location>
        <position position="237"/>
    </location>
    <ligand>
        <name>substrate</name>
    </ligand>
</feature>
<dbReference type="Proteomes" id="UP000182836">
    <property type="component" value="Unassembled WGS sequence"/>
</dbReference>
<evidence type="ECO:0000256" key="8">
    <source>
        <dbReference type="ARBA" id="ARBA00060590"/>
    </source>
</evidence>
<dbReference type="GO" id="GO:0046872">
    <property type="term" value="F:metal ion binding"/>
    <property type="evidence" value="ECO:0007669"/>
    <property type="project" value="UniProtKB-KW"/>
</dbReference>
<dbReference type="Proteomes" id="UP000037269">
    <property type="component" value="Unassembled WGS sequence"/>
</dbReference>
<comment type="similarity">
    <text evidence="1 9">Belongs to the metallo-dependent hydrolases superfamily. NagA family.</text>
</comment>
<evidence type="ECO:0000313" key="14">
    <source>
        <dbReference type="EMBL" id="KON98086.1"/>
    </source>
</evidence>
<dbReference type="InterPro" id="IPR006680">
    <property type="entry name" value="Amidohydro-rel"/>
</dbReference>
<feature type="domain" description="Amidohydrolase-related" evidence="13">
    <location>
        <begin position="59"/>
        <end position="389"/>
    </location>
</feature>
<dbReference type="AlphaFoldDB" id="A0A0M0H8N1"/>
<keyword evidence="6 9" id="KW-0119">Carbohydrate metabolism</keyword>
<dbReference type="InterPro" id="IPR011059">
    <property type="entry name" value="Metal-dep_hydrolase_composite"/>
</dbReference>
<evidence type="ECO:0000256" key="2">
    <source>
        <dbReference type="ARBA" id="ARBA00011899"/>
    </source>
</evidence>
<evidence type="ECO:0000256" key="12">
    <source>
        <dbReference type="PIRSR" id="PIRSR038994-3"/>
    </source>
</evidence>
<dbReference type="InterPro" id="IPR003764">
    <property type="entry name" value="GlcNAc_6-P_deAcase"/>
</dbReference>
<evidence type="ECO:0000256" key="3">
    <source>
        <dbReference type="ARBA" id="ARBA00018029"/>
    </source>
</evidence>
<dbReference type="CDD" id="cd00854">
    <property type="entry name" value="NagA"/>
    <property type="match status" value="1"/>
</dbReference>
<dbReference type="PIRSF" id="PIRSF038994">
    <property type="entry name" value="NagA"/>
    <property type="match status" value="1"/>
</dbReference>
<evidence type="ECO:0000313" key="15">
    <source>
        <dbReference type="EMBL" id="SDI04007.1"/>
    </source>
</evidence>
<evidence type="ECO:0000313" key="17">
    <source>
        <dbReference type="Proteomes" id="UP000182836"/>
    </source>
</evidence>
<feature type="binding site" evidence="11">
    <location>
        <position position="261"/>
    </location>
    <ligand>
        <name>substrate</name>
    </ligand>
</feature>
<dbReference type="EMBL" id="FNED01000001">
    <property type="protein sequence ID" value="SDI04007.1"/>
    <property type="molecule type" value="Genomic_DNA"/>
</dbReference>
<dbReference type="SUPFAM" id="SSF51556">
    <property type="entry name" value="Metallo-dependent hydrolases"/>
    <property type="match status" value="1"/>
</dbReference>
<dbReference type="PANTHER" id="PTHR11113">
    <property type="entry name" value="N-ACETYLGLUCOSAMINE-6-PHOSPHATE DEACETYLASE"/>
    <property type="match status" value="1"/>
</dbReference>